<keyword evidence="9" id="KW-1185">Reference proteome</keyword>
<evidence type="ECO:0000313" key="8">
    <source>
        <dbReference type="EMBL" id="CAG7703868.1"/>
    </source>
</evidence>
<evidence type="ECO:0000256" key="4">
    <source>
        <dbReference type="ARBA" id="ARBA00023002"/>
    </source>
</evidence>
<dbReference type="GO" id="GO:0005777">
    <property type="term" value="C:peroxisome"/>
    <property type="evidence" value="ECO:0007669"/>
    <property type="project" value="UniProtKB-ARBA"/>
</dbReference>
<evidence type="ECO:0000259" key="7">
    <source>
        <dbReference type="PROSITE" id="PS51349"/>
    </source>
</evidence>
<dbReference type="Pfam" id="PF01070">
    <property type="entry name" value="FMN_dh"/>
    <property type="match status" value="1"/>
</dbReference>
<keyword evidence="2" id="KW-0285">Flavoprotein</keyword>
<dbReference type="PROSITE" id="PS51349">
    <property type="entry name" value="FMN_HYDROXY_ACID_DH_2"/>
    <property type="match status" value="1"/>
</dbReference>
<dbReference type="InterPro" id="IPR000262">
    <property type="entry name" value="FMN-dep_DH"/>
</dbReference>
<comment type="caution">
    <text evidence="8">The sequence shown here is derived from an EMBL/GenBank/DDBJ whole genome shotgun (WGS) entry which is preliminary data.</text>
</comment>
<evidence type="ECO:0000256" key="3">
    <source>
        <dbReference type="ARBA" id="ARBA00022643"/>
    </source>
</evidence>
<dbReference type="AlphaFoldDB" id="A0A8J2NJG9"/>
<proteinExistence type="predicted"/>
<feature type="domain" description="FMN hydroxy acid dehydrogenase" evidence="7">
    <location>
        <begin position="1"/>
        <end position="58"/>
    </location>
</feature>
<dbReference type="OrthoDB" id="25826at2759"/>
<accession>A0A8J2NJG9</accession>
<name>A0A8J2NJG9_9HEXA</name>
<evidence type="ECO:0000313" key="9">
    <source>
        <dbReference type="Proteomes" id="UP000708208"/>
    </source>
</evidence>
<protein>
    <recommendedName>
        <fullName evidence="7">FMN hydroxy acid dehydrogenase domain-containing protein</fullName>
    </recommendedName>
</protein>
<dbReference type="PANTHER" id="PTHR10578:SF107">
    <property type="entry name" value="2-HYDROXYACID OXIDASE 1"/>
    <property type="match status" value="1"/>
</dbReference>
<evidence type="ECO:0000256" key="1">
    <source>
        <dbReference type="ARBA" id="ARBA00001917"/>
    </source>
</evidence>
<keyword evidence="3" id="KW-0288">FMN</keyword>
<evidence type="ECO:0000256" key="5">
    <source>
        <dbReference type="ARBA" id="ARBA00029325"/>
    </source>
</evidence>
<comment type="catalytic activity">
    <reaction evidence="6">
        <text>2-hydroxyoctanoate + O2 = 2-oxooctanoate + H2O2</text>
        <dbReference type="Rhea" id="RHEA:67940"/>
        <dbReference type="ChEBI" id="CHEBI:15379"/>
        <dbReference type="ChEBI" id="CHEBI:16240"/>
        <dbReference type="ChEBI" id="CHEBI:133514"/>
        <dbReference type="ChEBI" id="CHEBI:176689"/>
    </reaction>
    <physiologicalReaction direction="left-to-right" evidence="6">
        <dbReference type="Rhea" id="RHEA:67941"/>
    </physiologicalReaction>
</comment>
<dbReference type="EMBL" id="CAJVCH010028231">
    <property type="protein sequence ID" value="CAG7703868.1"/>
    <property type="molecule type" value="Genomic_DNA"/>
</dbReference>
<keyword evidence="4" id="KW-0560">Oxidoreductase</keyword>
<feature type="non-terminal residue" evidence="8">
    <location>
        <position position="58"/>
    </location>
</feature>
<sequence>HGAKGVLVSNHGGRQIDGTISSVEALSNIVKELPEASLNGFEIYLDGGIRSGLDVFRA</sequence>
<gene>
    <name evidence="8" type="ORF">AFUS01_LOCUS4517</name>
</gene>
<organism evidence="8 9">
    <name type="scientific">Allacma fusca</name>
    <dbReference type="NCBI Taxonomy" id="39272"/>
    <lineage>
        <taxon>Eukaryota</taxon>
        <taxon>Metazoa</taxon>
        <taxon>Ecdysozoa</taxon>
        <taxon>Arthropoda</taxon>
        <taxon>Hexapoda</taxon>
        <taxon>Collembola</taxon>
        <taxon>Symphypleona</taxon>
        <taxon>Sminthuridae</taxon>
        <taxon>Allacma</taxon>
    </lineage>
</organism>
<comment type="cofactor">
    <cofactor evidence="1">
        <name>FMN</name>
        <dbReference type="ChEBI" id="CHEBI:58210"/>
    </cofactor>
</comment>
<evidence type="ECO:0000256" key="2">
    <source>
        <dbReference type="ARBA" id="ARBA00022630"/>
    </source>
</evidence>
<dbReference type="GO" id="GO:0003973">
    <property type="term" value="F:(S)-2-hydroxy-acid oxidase activity"/>
    <property type="evidence" value="ECO:0007669"/>
    <property type="project" value="UniProtKB-EC"/>
</dbReference>
<dbReference type="PROSITE" id="PS00557">
    <property type="entry name" value="FMN_HYDROXY_ACID_DH_1"/>
    <property type="match status" value="1"/>
</dbReference>
<dbReference type="InterPro" id="IPR008259">
    <property type="entry name" value="FMN_hydac_DH_AS"/>
</dbReference>
<dbReference type="Proteomes" id="UP000708208">
    <property type="component" value="Unassembled WGS sequence"/>
</dbReference>
<comment type="catalytic activity">
    <reaction evidence="5">
        <text>a (2S)-2-hydroxycarboxylate + O2 = a 2-oxocarboxylate + H2O2</text>
        <dbReference type="Rhea" id="RHEA:16789"/>
        <dbReference type="ChEBI" id="CHEBI:15379"/>
        <dbReference type="ChEBI" id="CHEBI:16240"/>
        <dbReference type="ChEBI" id="CHEBI:35179"/>
        <dbReference type="ChEBI" id="CHEBI:58123"/>
        <dbReference type="EC" id="1.1.3.15"/>
    </reaction>
    <physiologicalReaction direction="left-to-right" evidence="5">
        <dbReference type="Rhea" id="RHEA:16790"/>
    </physiologicalReaction>
</comment>
<reference evidence="8" key="1">
    <citation type="submission" date="2021-06" db="EMBL/GenBank/DDBJ databases">
        <authorList>
            <person name="Hodson N. C."/>
            <person name="Mongue J. A."/>
            <person name="Jaron S. K."/>
        </authorList>
    </citation>
    <scope>NUCLEOTIDE SEQUENCE</scope>
</reference>
<feature type="non-terminal residue" evidence="8">
    <location>
        <position position="1"/>
    </location>
</feature>
<evidence type="ECO:0000256" key="6">
    <source>
        <dbReference type="ARBA" id="ARBA00029327"/>
    </source>
</evidence>
<dbReference type="InterPro" id="IPR037396">
    <property type="entry name" value="FMN_HAD"/>
</dbReference>
<dbReference type="PANTHER" id="PTHR10578">
    <property type="entry name" value="S -2-HYDROXY-ACID OXIDASE-RELATED"/>
    <property type="match status" value="1"/>
</dbReference>